<evidence type="ECO:0008006" key="3">
    <source>
        <dbReference type="Google" id="ProtNLM"/>
    </source>
</evidence>
<evidence type="ECO:0000313" key="2">
    <source>
        <dbReference type="Proteomes" id="UP001497623"/>
    </source>
</evidence>
<feature type="non-terminal residue" evidence="1">
    <location>
        <position position="1"/>
    </location>
</feature>
<sequence length="184" mass="20091">TVTLRLVQEGYALFLFGLLGTTQVKFLIDSGATASLVSPWLVQEAGLFNYLDFRQSFIMCNSVHHQYTPQIRGRLHAPLVCTGVDGRDLVLRPYFLVMDAAMPVLGLDMLCAHGACLFFAPNPHVVISVDPMDAHIEPPLKVMCRMGCSQEIATVDTGATTTFISFQAACRAGLRVTTGSHWSS</sequence>
<gene>
    <name evidence="1" type="ORF">MNOR_LOCUS29115</name>
</gene>
<dbReference type="GO" id="GO:0006508">
    <property type="term" value="P:proteolysis"/>
    <property type="evidence" value="ECO:0007669"/>
    <property type="project" value="InterPro"/>
</dbReference>
<protein>
    <recommendedName>
        <fullName evidence="3">Peptidase A2 domain-containing protein</fullName>
    </recommendedName>
</protein>
<keyword evidence="2" id="KW-1185">Reference proteome</keyword>
<dbReference type="Gene3D" id="2.40.70.10">
    <property type="entry name" value="Acid Proteases"/>
    <property type="match status" value="1"/>
</dbReference>
<accession>A0AAV2RW97</accession>
<organism evidence="1 2">
    <name type="scientific">Meganyctiphanes norvegica</name>
    <name type="common">Northern krill</name>
    <name type="synonym">Thysanopoda norvegica</name>
    <dbReference type="NCBI Taxonomy" id="48144"/>
    <lineage>
        <taxon>Eukaryota</taxon>
        <taxon>Metazoa</taxon>
        <taxon>Ecdysozoa</taxon>
        <taxon>Arthropoda</taxon>
        <taxon>Crustacea</taxon>
        <taxon>Multicrustacea</taxon>
        <taxon>Malacostraca</taxon>
        <taxon>Eumalacostraca</taxon>
        <taxon>Eucarida</taxon>
        <taxon>Euphausiacea</taxon>
        <taxon>Euphausiidae</taxon>
        <taxon>Meganyctiphanes</taxon>
    </lineage>
</organism>
<dbReference type="PROSITE" id="PS00141">
    <property type="entry name" value="ASP_PROTEASE"/>
    <property type="match status" value="1"/>
</dbReference>
<dbReference type="AlphaFoldDB" id="A0AAV2RW97"/>
<comment type="caution">
    <text evidence="1">The sequence shown here is derived from an EMBL/GenBank/DDBJ whole genome shotgun (WGS) entry which is preliminary data.</text>
</comment>
<dbReference type="InterPro" id="IPR001969">
    <property type="entry name" value="Aspartic_peptidase_AS"/>
</dbReference>
<evidence type="ECO:0000313" key="1">
    <source>
        <dbReference type="EMBL" id="CAL4142431.1"/>
    </source>
</evidence>
<dbReference type="SUPFAM" id="SSF50630">
    <property type="entry name" value="Acid proteases"/>
    <property type="match status" value="1"/>
</dbReference>
<dbReference type="InterPro" id="IPR021109">
    <property type="entry name" value="Peptidase_aspartic_dom_sf"/>
</dbReference>
<dbReference type="Proteomes" id="UP001497623">
    <property type="component" value="Unassembled WGS sequence"/>
</dbReference>
<name>A0AAV2RW97_MEGNR</name>
<dbReference type="GO" id="GO:0004190">
    <property type="term" value="F:aspartic-type endopeptidase activity"/>
    <property type="evidence" value="ECO:0007669"/>
    <property type="project" value="InterPro"/>
</dbReference>
<dbReference type="EMBL" id="CAXKWB010033212">
    <property type="protein sequence ID" value="CAL4142431.1"/>
    <property type="molecule type" value="Genomic_DNA"/>
</dbReference>
<reference evidence="1 2" key="1">
    <citation type="submission" date="2024-05" db="EMBL/GenBank/DDBJ databases">
        <authorList>
            <person name="Wallberg A."/>
        </authorList>
    </citation>
    <scope>NUCLEOTIDE SEQUENCE [LARGE SCALE GENOMIC DNA]</scope>
</reference>
<proteinExistence type="predicted"/>